<dbReference type="EMBL" id="JAFEMC010000001">
    <property type="protein sequence ID" value="MBM6574846.1"/>
    <property type="molecule type" value="Genomic_DNA"/>
</dbReference>
<feature type="compositionally biased region" description="Gly residues" evidence="1">
    <location>
        <begin position="31"/>
        <end position="44"/>
    </location>
</feature>
<name>A0ABS2D3V8_9SPHN</name>
<evidence type="ECO:0000313" key="3">
    <source>
        <dbReference type="Proteomes" id="UP000763641"/>
    </source>
</evidence>
<comment type="caution">
    <text evidence="2">The sequence shown here is derived from an EMBL/GenBank/DDBJ whole genome shotgun (WGS) entry which is preliminary data.</text>
</comment>
<sequence length="89" mass="9221">MAENPRTTTARDTDDHEMIEQAVTDSADGGQPTGNTGGSGGGGALARDVGSRDDLTRATADPQGHTRATKQDDIDTGQARPSTRGPDRQ</sequence>
<dbReference type="Proteomes" id="UP000763641">
    <property type="component" value="Unassembled WGS sequence"/>
</dbReference>
<protein>
    <submittedName>
        <fullName evidence="2">Uncharacterized protein</fullName>
    </submittedName>
</protein>
<feature type="compositionally biased region" description="Basic and acidic residues" evidence="1">
    <location>
        <begin position="9"/>
        <end position="19"/>
    </location>
</feature>
<feature type="region of interest" description="Disordered" evidence="1">
    <location>
        <begin position="1"/>
        <end position="89"/>
    </location>
</feature>
<evidence type="ECO:0000313" key="2">
    <source>
        <dbReference type="EMBL" id="MBM6574846.1"/>
    </source>
</evidence>
<dbReference type="RefSeq" id="WP_204193197.1">
    <property type="nucleotide sequence ID" value="NZ_JAFEMC010000001.1"/>
</dbReference>
<proteinExistence type="predicted"/>
<organism evidence="2 3">
    <name type="scientific">Sphingomonas longa</name>
    <dbReference type="NCBI Taxonomy" id="2778730"/>
    <lineage>
        <taxon>Bacteria</taxon>
        <taxon>Pseudomonadati</taxon>
        <taxon>Pseudomonadota</taxon>
        <taxon>Alphaproteobacteria</taxon>
        <taxon>Sphingomonadales</taxon>
        <taxon>Sphingomonadaceae</taxon>
        <taxon>Sphingomonas</taxon>
    </lineage>
</organism>
<keyword evidence="3" id="KW-1185">Reference proteome</keyword>
<evidence type="ECO:0000256" key="1">
    <source>
        <dbReference type="SAM" id="MobiDB-lite"/>
    </source>
</evidence>
<gene>
    <name evidence="2" type="ORF">ILT43_00560</name>
</gene>
<reference evidence="2 3" key="1">
    <citation type="submission" date="2020-12" db="EMBL/GenBank/DDBJ databases">
        <title>Sphingomonas sp.</title>
        <authorList>
            <person name="Kim M.K."/>
        </authorList>
    </citation>
    <scope>NUCLEOTIDE SEQUENCE [LARGE SCALE GENOMIC DNA]</scope>
    <source>
        <strain evidence="2 3">BT552</strain>
    </source>
</reference>
<accession>A0ABS2D3V8</accession>